<dbReference type="EMBL" id="BARU01012327">
    <property type="protein sequence ID" value="GAH39824.1"/>
    <property type="molecule type" value="Genomic_DNA"/>
</dbReference>
<dbReference type="AlphaFoldDB" id="X1GDY4"/>
<name>X1GDY4_9ZZZZ</name>
<comment type="caution">
    <text evidence="1">The sequence shown here is derived from an EMBL/GenBank/DDBJ whole genome shotgun (WGS) entry which is preliminary data.</text>
</comment>
<gene>
    <name evidence="1" type="ORF">S03H2_22783</name>
</gene>
<accession>X1GDY4</accession>
<evidence type="ECO:0000313" key="1">
    <source>
        <dbReference type="EMBL" id="GAH39824.1"/>
    </source>
</evidence>
<reference evidence="1" key="1">
    <citation type="journal article" date="2014" name="Front. Microbiol.">
        <title>High frequency of phylogenetically diverse reductive dehalogenase-homologous genes in deep subseafloor sedimentary metagenomes.</title>
        <authorList>
            <person name="Kawai M."/>
            <person name="Futagami T."/>
            <person name="Toyoda A."/>
            <person name="Takaki Y."/>
            <person name="Nishi S."/>
            <person name="Hori S."/>
            <person name="Arai W."/>
            <person name="Tsubouchi T."/>
            <person name="Morono Y."/>
            <person name="Uchiyama I."/>
            <person name="Ito T."/>
            <person name="Fujiyama A."/>
            <person name="Inagaki F."/>
            <person name="Takami H."/>
        </authorList>
    </citation>
    <scope>NUCLEOTIDE SEQUENCE</scope>
    <source>
        <strain evidence="1">Expedition CK06-06</strain>
    </source>
</reference>
<protein>
    <submittedName>
        <fullName evidence="1">Uncharacterized protein</fullName>
    </submittedName>
</protein>
<proteinExistence type="predicted"/>
<organism evidence="1">
    <name type="scientific">marine sediment metagenome</name>
    <dbReference type="NCBI Taxonomy" id="412755"/>
    <lineage>
        <taxon>unclassified sequences</taxon>
        <taxon>metagenomes</taxon>
        <taxon>ecological metagenomes</taxon>
    </lineage>
</organism>
<sequence length="151" mass="16922">MSGLYQKALAIQKKFKASSLDLSEELKAEAESGISFDDQVENDLVDDEKFVNVSKSAVESFARSLIRSSTELIFAVDESGRITMQTGNLEINDEESNELSELMSAGRAGWQQIRLGGMERVAQAATFEPFGWYFMVTEQRDTFYQAVNQIL</sequence>